<sequence>MTLLNQLWVLMQCSLISGYFHDFTEERTMMLKVFPDDDLGSTAHDRKKEQEKSIHMTPIAMMPSISMLALPEHGNVFVLGADTSRVGIDVTLMQDGLWHERGVSPKELQSMLTPAHAKKK</sequence>
<proteinExistence type="predicted"/>
<name>A0A427AZ09_ENSVE</name>
<accession>A0A427AZ09</accession>
<evidence type="ECO:0000313" key="3">
    <source>
        <dbReference type="Proteomes" id="UP000287651"/>
    </source>
</evidence>
<evidence type="ECO:0000256" key="1">
    <source>
        <dbReference type="SAM" id="SignalP"/>
    </source>
</evidence>
<reference evidence="2 3" key="1">
    <citation type="journal article" date="2014" name="Agronomy (Basel)">
        <title>A Draft Genome Sequence for Ensete ventricosum, the Drought-Tolerant Tree Against Hunger.</title>
        <authorList>
            <person name="Harrison J."/>
            <person name="Moore K.A."/>
            <person name="Paszkiewicz K."/>
            <person name="Jones T."/>
            <person name="Grant M."/>
            <person name="Ambacheew D."/>
            <person name="Muzemil S."/>
            <person name="Studholme D.J."/>
        </authorList>
    </citation>
    <scope>NUCLEOTIDE SEQUENCE [LARGE SCALE GENOMIC DNA]</scope>
</reference>
<comment type="caution">
    <text evidence="2">The sequence shown here is derived from an EMBL/GenBank/DDBJ whole genome shotgun (WGS) entry which is preliminary data.</text>
</comment>
<gene>
    <name evidence="2" type="ORF">B296_00003897</name>
</gene>
<dbReference type="AlphaFoldDB" id="A0A427AZ09"/>
<dbReference type="EMBL" id="AMZH03000897">
    <property type="protein sequence ID" value="RRT81504.1"/>
    <property type="molecule type" value="Genomic_DNA"/>
</dbReference>
<dbReference type="Proteomes" id="UP000287651">
    <property type="component" value="Unassembled WGS sequence"/>
</dbReference>
<evidence type="ECO:0000313" key="2">
    <source>
        <dbReference type="EMBL" id="RRT81504.1"/>
    </source>
</evidence>
<keyword evidence="1" id="KW-0732">Signal</keyword>
<feature type="signal peptide" evidence="1">
    <location>
        <begin position="1"/>
        <end position="18"/>
    </location>
</feature>
<protein>
    <submittedName>
        <fullName evidence="2">Uncharacterized protein</fullName>
    </submittedName>
</protein>
<feature type="chain" id="PRO_5019235330" evidence="1">
    <location>
        <begin position="19"/>
        <end position="120"/>
    </location>
</feature>
<organism evidence="2 3">
    <name type="scientific">Ensete ventricosum</name>
    <name type="common">Abyssinian banana</name>
    <name type="synonym">Musa ensete</name>
    <dbReference type="NCBI Taxonomy" id="4639"/>
    <lineage>
        <taxon>Eukaryota</taxon>
        <taxon>Viridiplantae</taxon>
        <taxon>Streptophyta</taxon>
        <taxon>Embryophyta</taxon>
        <taxon>Tracheophyta</taxon>
        <taxon>Spermatophyta</taxon>
        <taxon>Magnoliopsida</taxon>
        <taxon>Liliopsida</taxon>
        <taxon>Zingiberales</taxon>
        <taxon>Musaceae</taxon>
        <taxon>Ensete</taxon>
    </lineage>
</organism>